<dbReference type="InterPro" id="IPR023214">
    <property type="entry name" value="HAD_sf"/>
</dbReference>
<dbReference type="EMBL" id="JACVVD010000005">
    <property type="protein sequence ID" value="MBD0381816.1"/>
    <property type="molecule type" value="Genomic_DNA"/>
</dbReference>
<protein>
    <recommendedName>
        <fullName evidence="3">HAD family hydrolase</fullName>
    </recommendedName>
</protein>
<sequence length="798" mass="89624">MLQATPEVVSDKDPYLWKKDRYLAQAAADWDSIRLLSLDIFDTLLFRTCASPSDVFVQVAEKALHAGWLQASVTPGSFKEIRILAERRARERQRSLHGFGEVTLAQIYAECPPTLGDPSKLAQIELETEAEACYLNPHVASLLYACRERQIPIALLSDMYLSSGQLRFVLQAAGLDLACIDTLLVSSEEHDGKSSGRLFARLKELYPDIAAGAILHIGDNMAADIDGAAREGIRSIHYNVIPEHFESRYHWEYVRHGDVLPAWKSLRKLAEASDSITGMGEREKQFYRFGASVLGPYLQSLCEWVVDACVEAGAREVHPLMREAYLLAPMLEATARMRGVELQVKPIYVSRQGTYLAGLQTFGRADLDKLLGIRGVKVGEIFELLDISEEAGLFAADLDKKVEGSLASSLRAYLLEDNVRDKVLEAIERNRQLFIAYLKQEFSSPEKLITVDIGFNGTIQLALETIVSLAGYTPQMIHLLAVGSDRLNELRLNGMDIRCLLRSGGEGSELGRRIARSPAFVEELMMGEFGSTLRFEQDETGRVLPIMAGLMHAEEEFAFKKASQEGVLTFQKYYAYLLSVKRDILKRASDEIADWSKPLHRVIDMPMPEEAKMLGDLTHQDNFCTVYITPICEQVDDAWFAQGGDAFIDICNYGPEILNANWPQGMVTRQMPYYLYKYYLRQRDGFGSGSMLFEAIRRLKKDGVRSVNIYGSGSFAEHVMKTAWFHGLETPYWIDPHAAADASSWGNFEYGSLEKVIKQEGSQAYILATLSEMVSYRTTIETAYHGTELTLSLYELRP</sequence>
<name>A0A926KRZ5_9BACL</name>
<keyword evidence="2" id="KW-1185">Reference proteome</keyword>
<dbReference type="AlphaFoldDB" id="A0A926KRZ5"/>
<gene>
    <name evidence="1" type="ORF">ICC18_16955</name>
</gene>
<dbReference type="SUPFAM" id="SSF56784">
    <property type="entry name" value="HAD-like"/>
    <property type="match status" value="1"/>
</dbReference>
<dbReference type="RefSeq" id="WP_188175603.1">
    <property type="nucleotide sequence ID" value="NZ_JACVVD010000005.1"/>
</dbReference>
<evidence type="ECO:0000313" key="1">
    <source>
        <dbReference type="EMBL" id="MBD0381816.1"/>
    </source>
</evidence>
<accession>A0A926KRZ5</accession>
<evidence type="ECO:0008006" key="3">
    <source>
        <dbReference type="Google" id="ProtNLM"/>
    </source>
</evidence>
<comment type="caution">
    <text evidence="1">The sequence shown here is derived from an EMBL/GenBank/DDBJ whole genome shotgun (WGS) entry which is preliminary data.</text>
</comment>
<evidence type="ECO:0000313" key="2">
    <source>
        <dbReference type="Proteomes" id="UP000650466"/>
    </source>
</evidence>
<organism evidence="1 2">
    <name type="scientific">Paenibacillus sedimenti</name>
    <dbReference type="NCBI Taxonomy" id="2770274"/>
    <lineage>
        <taxon>Bacteria</taxon>
        <taxon>Bacillati</taxon>
        <taxon>Bacillota</taxon>
        <taxon>Bacilli</taxon>
        <taxon>Bacillales</taxon>
        <taxon>Paenibacillaceae</taxon>
        <taxon>Paenibacillus</taxon>
    </lineage>
</organism>
<reference evidence="1" key="1">
    <citation type="submission" date="2020-09" db="EMBL/GenBank/DDBJ databases">
        <title>Draft Genome Sequence of Paenibacillus sp. WST5.</title>
        <authorList>
            <person name="Bao Z."/>
        </authorList>
    </citation>
    <scope>NUCLEOTIDE SEQUENCE</scope>
    <source>
        <strain evidence="1">WST5</strain>
    </source>
</reference>
<dbReference type="Gene3D" id="3.40.50.1000">
    <property type="entry name" value="HAD superfamily/HAD-like"/>
    <property type="match status" value="1"/>
</dbReference>
<dbReference type="Pfam" id="PF00702">
    <property type="entry name" value="Hydrolase"/>
    <property type="match status" value="1"/>
</dbReference>
<proteinExistence type="predicted"/>
<dbReference type="InterPro" id="IPR036412">
    <property type="entry name" value="HAD-like_sf"/>
</dbReference>
<dbReference type="Proteomes" id="UP000650466">
    <property type="component" value="Unassembled WGS sequence"/>
</dbReference>